<dbReference type="AlphaFoldDB" id="A0A3P1SVP5"/>
<dbReference type="InterPro" id="IPR003607">
    <property type="entry name" value="HD/PDEase_dom"/>
</dbReference>
<evidence type="ECO:0000313" key="3">
    <source>
        <dbReference type="Proteomes" id="UP000267535"/>
    </source>
</evidence>
<dbReference type="InterPro" id="IPR037522">
    <property type="entry name" value="HD_GYP_dom"/>
</dbReference>
<dbReference type="SMART" id="SM00471">
    <property type="entry name" value="HDc"/>
    <property type="match status" value="1"/>
</dbReference>
<dbReference type="Gene3D" id="1.10.3210.10">
    <property type="entry name" value="Hypothetical protein af1432"/>
    <property type="match status" value="1"/>
</dbReference>
<dbReference type="PANTHER" id="PTHR45228">
    <property type="entry name" value="CYCLIC DI-GMP PHOSPHODIESTERASE TM_0186-RELATED"/>
    <property type="match status" value="1"/>
</dbReference>
<gene>
    <name evidence="2" type="ORF">EHS89_01520</name>
</gene>
<evidence type="ECO:0000259" key="1">
    <source>
        <dbReference type="PROSITE" id="PS51832"/>
    </source>
</evidence>
<dbReference type="SUPFAM" id="SSF109604">
    <property type="entry name" value="HD-domain/PDEase-like"/>
    <property type="match status" value="1"/>
</dbReference>
<dbReference type="CDD" id="cd00077">
    <property type="entry name" value="HDc"/>
    <property type="match status" value="1"/>
</dbReference>
<feature type="domain" description="HD-GYP" evidence="1">
    <location>
        <begin position="8"/>
        <end position="201"/>
    </location>
</feature>
<name>A0A3P1SVP5_9GAMM</name>
<dbReference type="OrthoDB" id="9816273at2"/>
<dbReference type="RefSeq" id="WP_124924341.1">
    <property type="nucleotide sequence ID" value="NZ_BMOH01000001.1"/>
</dbReference>
<sequence>MDHPAKFTYQALESRTKALSIALGFRDRSTQEHSDRVQDLATELGIAAGLSEGEISALRISSKFHDIGKIGIPDHILMKPGKLDDDDWEIMHKHPAIGEQIVLSTELDGASQTAHIIRHHHEHIDGSGYPDGVSGENIPIGARIISIVDSYDAMAYTRAYHRGRSHSQIIEILESETGIKHDPDLMRHFHKCIKRSDFRVR</sequence>
<dbReference type="InterPro" id="IPR052020">
    <property type="entry name" value="Cyclic_di-GMP/3'3'-cGAMP_PDE"/>
</dbReference>
<proteinExistence type="predicted"/>
<dbReference type="GO" id="GO:0008081">
    <property type="term" value="F:phosphoric diester hydrolase activity"/>
    <property type="evidence" value="ECO:0007669"/>
    <property type="project" value="UniProtKB-ARBA"/>
</dbReference>
<organism evidence="2 3">
    <name type="scientific">Amphritea balenae</name>
    <dbReference type="NCBI Taxonomy" id="452629"/>
    <lineage>
        <taxon>Bacteria</taxon>
        <taxon>Pseudomonadati</taxon>
        <taxon>Pseudomonadota</taxon>
        <taxon>Gammaproteobacteria</taxon>
        <taxon>Oceanospirillales</taxon>
        <taxon>Oceanospirillaceae</taxon>
        <taxon>Amphritea</taxon>
    </lineage>
</organism>
<keyword evidence="3" id="KW-1185">Reference proteome</keyword>
<dbReference type="Proteomes" id="UP000267535">
    <property type="component" value="Unassembled WGS sequence"/>
</dbReference>
<dbReference type="EMBL" id="RQXV01000001">
    <property type="protein sequence ID" value="RRD01269.1"/>
    <property type="molecule type" value="Genomic_DNA"/>
</dbReference>
<reference evidence="2 3" key="1">
    <citation type="submission" date="2018-11" db="EMBL/GenBank/DDBJ databases">
        <title>The draft genome sequence of Amphritea balenae JAMM 1525T.</title>
        <authorList>
            <person name="Fang Z."/>
            <person name="Zhang Y."/>
            <person name="Han X."/>
        </authorList>
    </citation>
    <scope>NUCLEOTIDE SEQUENCE [LARGE SCALE GENOMIC DNA]</scope>
    <source>
        <strain evidence="2 3">JAMM 1525</strain>
    </source>
</reference>
<accession>A0A3P1SVP5</accession>
<dbReference type="PANTHER" id="PTHR45228:SF4">
    <property type="entry name" value="LIPOPROTEIN"/>
    <property type="match status" value="1"/>
</dbReference>
<dbReference type="PROSITE" id="PS51832">
    <property type="entry name" value="HD_GYP"/>
    <property type="match status" value="1"/>
</dbReference>
<evidence type="ECO:0000313" key="2">
    <source>
        <dbReference type="EMBL" id="RRD01269.1"/>
    </source>
</evidence>
<protein>
    <submittedName>
        <fullName evidence="2">HD domain-containing protein</fullName>
    </submittedName>
</protein>
<comment type="caution">
    <text evidence="2">The sequence shown here is derived from an EMBL/GenBank/DDBJ whole genome shotgun (WGS) entry which is preliminary data.</text>
</comment>
<dbReference type="Pfam" id="PF13487">
    <property type="entry name" value="HD_5"/>
    <property type="match status" value="1"/>
</dbReference>